<dbReference type="AlphaFoldDB" id="A0A5P2D3X0"/>
<proteinExistence type="predicted"/>
<dbReference type="Proteomes" id="UP000325211">
    <property type="component" value="Chromosome"/>
</dbReference>
<keyword evidence="2" id="KW-1133">Transmembrane helix</keyword>
<organism evidence="3 4">
    <name type="scientific">Streptomyces venezuelae</name>
    <dbReference type="NCBI Taxonomy" id="54571"/>
    <lineage>
        <taxon>Bacteria</taxon>
        <taxon>Bacillati</taxon>
        <taxon>Actinomycetota</taxon>
        <taxon>Actinomycetes</taxon>
        <taxon>Kitasatosporales</taxon>
        <taxon>Streptomycetaceae</taxon>
        <taxon>Streptomyces</taxon>
    </lineage>
</organism>
<name>A0A5P2D3X0_STRVZ</name>
<evidence type="ECO:0000256" key="1">
    <source>
        <dbReference type="SAM" id="MobiDB-lite"/>
    </source>
</evidence>
<keyword evidence="2" id="KW-0812">Transmembrane</keyword>
<gene>
    <name evidence="3" type="ORF">DEJ50_20525</name>
</gene>
<sequence length="83" mass="9420">MSAPDPKERDVRRMLDGPHPAVPPGLASDAAMRGTKLLRRRRRLRRVGWWLLLTAAVAFTVWAILTEPWTPPSQQIAPPLESW</sequence>
<feature type="transmembrane region" description="Helical" evidence="2">
    <location>
        <begin position="47"/>
        <end position="65"/>
    </location>
</feature>
<reference evidence="3 4" key="1">
    <citation type="submission" date="2018-05" db="EMBL/GenBank/DDBJ databases">
        <title>Streptomyces venezuelae.</title>
        <authorList>
            <person name="Kim W."/>
            <person name="Lee N."/>
            <person name="Cho B.-K."/>
        </authorList>
    </citation>
    <scope>NUCLEOTIDE SEQUENCE [LARGE SCALE GENOMIC DNA]</scope>
    <source>
        <strain evidence="3 4">ATCC 21782</strain>
    </source>
</reference>
<protein>
    <submittedName>
        <fullName evidence="3">Uncharacterized protein</fullName>
    </submittedName>
</protein>
<evidence type="ECO:0000313" key="3">
    <source>
        <dbReference type="EMBL" id="QES49854.1"/>
    </source>
</evidence>
<dbReference type="EMBL" id="CP029190">
    <property type="protein sequence ID" value="QES49854.1"/>
    <property type="molecule type" value="Genomic_DNA"/>
</dbReference>
<dbReference type="RefSeq" id="WP_150209423.1">
    <property type="nucleotide sequence ID" value="NZ_CP029190.1"/>
</dbReference>
<feature type="region of interest" description="Disordered" evidence="1">
    <location>
        <begin position="1"/>
        <end position="28"/>
    </location>
</feature>
<evidence type="ECO:0000313" key="4">
    <source>
        <dbReference type="Proteomes" id="UP000325211"/>
    </source>
</evidence>
<dbReference type="OrthoDB" id="4322904at2"/>
<feature type="compositionally biased region" description="Basic and acidic residues" evidence="1">
    <location>
        <begin position="1"/>
        <end position="16"/>
    </location>
</feature>
<accession>A0A5P2D3X0</accession>
<evidence type="ECO:0000256" key="2">
    <source>
        <dbReference type="SAM" id="Phobius"/>
    </source>
</evidence>
<keyword evidence="2" id="KW-0472">Membrane</keyword>